<organism evidence="1 2">
    <name type="scientific">Streptomyces roseolus</name>
    <dbReference type="NCBI Taxonomy" id="67358"/>
    <lineage>
        <taxon>Bacteria</taxon>
        <taxon>Bacillati</taxon>
        <taxon>Actinomycetota</taxon>
        <taxon>Actinomycetes</taxon>
        <taxon>Kitasatosporales</taxon>
        <taxon>Streptomycetaceae</taxon>
        <taxon>Streptomyces</taxon>
    </lineage>
</organism>
<accession>A0ABU4KIA2</accession>
<proteinExistence type="predicted"/>
<keyword evidence="2" id="KW-1185">Reference proteome</keyword>
<evidence type="ECO:0000313" key="1">
    <source>
        <dbReference type="EMBL" id="MDX2297513.1"/>
    </source>
</evidence>
<dbReference type="Proteomes" id="UP001278571">
    <property type="component" value="Unassembled WGS sequence"/>
</dbReference>
<protein>
    <submittedName>
        <fullName evidence="1">Uncharacterized protein</fullName>
    </submittedName>
</protein>
<reference evidence="1 2" key="1">
    <citation type="submission" date="2023-10" db="EMBL/GenBank/DDBJ databases">
        <authorList>
            <person name="Wang X.X."/>
        </authorList>
    </citation>
    <scope>NUCLEOTIDE SEQUENCE [LARGE SCALE GENOMIC DNA]</scope>
    <source>
        <strain evidence="1 2">NBRC 12816</strain>
    </source>
</reference>
<evidence type="ECO:0000313" key="2">
    <source>
        <dbReference type="Proteomes" id="UP001278571"/>
    </source>
</evidence>
<dbReference type="EMBL" id="JAWJZF010000517">
    <property type="protein sequence ID" value="MDX2297513.1"/>
    <property type="molecule type" value="Genomic_DNA"/>
</dbReference>
<dbReference type="RefSeq" id="WP_319013633.1">
    <property type="nucleotide sequence ID" value="NZ_JAWJZF010000517.1"/>
</dbReference>
<sequence>MRVRGVSARTRAAIRRVEDQEMWPNAVAKALSRLEWAFQQPGRYLNASETPSPGLEVEDARDDLELALRLLPLGARRDLGRLIKRIDEEYERRTLPEPNNTEWAVFGWWWTRARER</sequence>
<comment type="caution">
    <text evidence="1">The sequence shown here is derived from an EMBL/GenBank/DDBJ whole genome shotgun (WGS) entry which is preliminary data.</text>
</comment>
<gene>
    <name evidence="1" type="ORF">R2363_35715</name>
</gene>
<name>A0ABU4KIA2_9ACTN</name>